<gene>
    <name evidence="2" type="ordered locus">EHR_05095</name>
</gene>
<organism evidence="2 3">
    <name type="scientific">Enterococcus hirae (strain ATCC 9790 / DSM 20160 / JCM 8729 / LMG 6399 / NBRC 3181 / NCIMB 6459 / NCDO 1258 / NCTC 12367 / WDCM 00089 / R)</name>
    <dbReference type="NCBI Taxonomy" id="768486"/>
    <lineage>
        <taxon>Bacteria</taxon>
        <taxon>Bacillati</taxon>
        <taxon>Bacillota</taxon>
        <taxon>Bacilli</taxon>
        <taxon>Lactobacillales</taxon>
        <taxon>Enterococcaceae</taxon>
        <taxon>Enterococcus</taxon>
    </lineage>
</organism>
<dbReference type="PATRIC" id="fig|768486.3.peg.974"/>
<sequence>MRQELRSDSKSQNNIQGTKQSTDQPKVNVQKKQLKKEQLKKVAEETKKGNLVARSSKDSTPYSYTAYKDQKGFAPQDSVKSTKKNGTIFLVRVKRRKLSM</sequence>
<dbReference type="KEGG" id="ehr:EHR_05095"/>
<dbReference type="EMBL" id="CP003504">
    <property type="protein sequence ID" value="AFM69977.1"/>
    <property type="molecule type" value="Genomic_DNA"/>
</dbReference>
<proteinExistence type="predicted"/>
<evidence type="ECO:0000313" key="3">
    <source>
        <dbReference type="Proteomes" id="UP000002895"/>
    </source>
</evidence>
<name>I6SX39_ENTHA</name>
<reference evidence="2 3" key="1">
    <citation type="journal article" date="2012" name="J. Bacteriol.">
        <title>Genome sequence of Enterococcus hirae (Streptococcus faecalis) ATCC 9790, a model organism for the study of ion transport, bioenergetics, and copper homeostasis.</title>
        <authorList>
            <person name="Gaechter T."/>
            <person name="Wunderlin C."/>
            <person name="Schmidheini T."/>
            <person name="Solioz M."/>
        </authorList>
    </citation>
    <scope>NUCLEOTIDE SEQUENCE [LARGE SCALE GENOMIC DNA]</scope>
    <source>
        <strain evidence="3">ATCC 9790 / DSM 20160 / JCM 8729 / LMG 6399 / NBRC 3181 / NCIMB 6459 / NCDO 1258 / NCTC 12367 / WDCM 00089 / R</strain>
    </source>
</reference>
<dbReference type="HOGENOM" id="CLU_2301484_0_0_9"/>
<feature type="compositionally biased region" description="Polar residues" evidence="1">
    <location>
        <begin position="10"/>
        <end position="25"/>
    </location>
</feature>
<dbReference type="AlphaFoldDB" id="I6SX39"/>
<evidence type="ECO:0000256" key="1">
    <source>
        <dbReference type="SAM" id="MobiDB-lite"/>
    </source>
</evidence>
<evidence type="ECO:0000313" key="2">
    <source>
        <dbReference type="EMBL" id="AFM69977.1"/>
    </source>
</evidence>
<dbReference type="Proteomes" id="UP000002895">
    <property type="component" value="Chromosome"/>
</dbReference>
<feature type="region of interest" description="Disordered" evidence="1">
    <location>
        <begin position="1"/>
        <end position="41"/>
    </location>
</feature>
<keyword evidence="3" id="KW-1185">Reference proteome</keyword>
<accession>I6SX39</accession>
<protein>
    <submittedName>
        <fullName evidence="2">Uncharacterized protein</fullName>
    </submittedName>
</protein>